<dbReference type="EMBL" id="CP021112">
    <property type="protein sequence ID" value="ARQ02590.1"/>
    <property type="molecule type" value="Genomic_DNA"/>
</dbReference>
<dbReference type="KEGG" id="psin:CAK95_28380"/>
<feature type="chain" id="PRO_5013275478" evidence="1">
    <location>
        <begin position="29"/>
        <end position="257"/>
    </location>
</feature>
<gene>
    <name evidence="2" type="ORF">CAK95_28380</name>
</gene>
<reference evidence="2 3" key="1">
    <citation type="submission" date="2017-05" db="EMBL/GenBank/DDBJ databases">
        <title>Full genome sequence of Pseudorhodoplanes sinuspersici.</title>
        <authorList>
            <person name="Dastgheib S.M.M."/>
            <person name="Shavandi M."/>
            <person name="Tirandaz H."/>
        </authorList>
    </citation>
    <scope>NUCLEOTIDE SEQUENCE [LARGE SCALE GENOMIC DNA]</scope>
    <source>
        <strain evidence="2 3">RIPI110</strain>
    </source>
</reference>
<accession>A0A1W6ZZ45</accession>
<proteinExistence type="predicted"/>
<sequence length="257" mass="27784">MTKMESAMRQIVALLVLVFLGFPSQASAQDGPRLSLAAVQASKDFKAYLDKTANDKNQLDLSSPPGSTLFAAIFDTKAVEALPPPTGPDLPWLSEWLGVAASSYVGIINFSADPRGEPLQKAVQENVARYEDNLSVAMDFLLRLMPRMAIAADAFMESLPEKDRNLPARQQGMAQVRNGYMQTVTGAITFIGGSPKADNSRLLAKALRDTVDVWSKRANAEERTQFLSQLAQARTGAKDSTVDDHLIAVSTAIAAIQ</sequence>
<evidence type="ECO:0000313" key="2">
    <source>
        <dbReference type="EMBL" id="ARQ02590.1"/>
    </source>
</evidence>
<evidence type="ECO:0000256" key="1">
    <source>
        <dbReference type="SAM" id="SignalP"/>
    </source>
</evidence>
<feature type="signal peptide" evidence="1">
    <location>
        <begin position="1"/>
        <end position="28"/>
    </location>
</feature>
<keyword evidence="1" id="KW-0732">Signal</keyword>
<dbReference type="Proteomes" id="UP000194137">
    <property type="component" value="Chromosome"/>
</dbReference>
<name>A0A1W6ZZ45_9HYPH</name>
<keyword evidence="3" id="KW-1185">Reference proteome</keyword>
<organism evidence="2 3">
    <name type="scientific">Pseudorhodoplanes sinuspersici</name>
    <dbReference type="NCBI Taxonomy" id="1235591"/>
    <lineage>
        <taxon>Bacteria</taxon>
        <taxon>Pseudomonadati</taxon>
        <taxon>Pseudomonadota</taxon>
        <taxon>Alphaproteobacteria</taxon>
        <taxon>Hyphomicrobiales</taxon>
        <taxon>Pseudorhodoplanes</taxon>
    </lineage>
</organism>
<protein>
    <submittedName>
        <fullName evidence="2">Uncharacterized protein</fullName>
    </submittedName>
</protein>
<evidence type="ECO:0000313" key="3">
    <source>
        <dbReference type="Proteomes" id="UP000194137"/>
    </source>
</evidence>
<dbReference type="AlphaFoldDB" id="A0A1W6ZZ45"/>